<dbReference type="SMART" id="SM00316">
    <property type="entry name" value="S1"/>
    <property type="match status" value="1"/>
</dbReference>
<gene>
    <name evidence="8 10" type="primary">rnr</name>
    <name evidence="10" type="ORF">GCWU000342_00890</name>
</gene>
<dbReference type="HAMAP" id="MF_01895">
    <property type="entry name" value="RNase_R"/>
    <property type="match status" value="1"/>
</dbReference>
<evidence type="ECO:0000256" key="3">
    <source>
        <dbReference type="ARBA" id="ARBA00022490"/>
    </source>
</evidence>
<dbReference type="PANTHER" id="PTHR23355">
    <property type="entry name" value="RIBONUCLEASE"/>
    <property type="match status" value="1"/>
</dbReference>
<dbReference type="AlphaFoldDB" id="C4GAE1"/>
<dbReference type="PANTHER" id="PTHR23355:SF9">
    <property type="entry name" value="DIS3-LIKE EXONUCLEASE 2"/>
    <property type="match status" value="1"/>
</dbReference>
<evidence type="ECO:0000256" key="8">
    <source>
        <dbReference type="HAMAP-Rule" id="MF_01895"/>
    </source>
</evidence>
<dbReference type="Pfam" id="PF08206">
    <property type="entry name" value="OB_RNB"/>
    <property type="match status" value="1"/>
</dbReference>
<sequence>MKARELEHLLDVPADKKEIFERALDDLVAMRKIEVNEQGRYRKSTAAPMEGTFIANAKGFGFVTVEGQDEDYFVPRDYVGGAFHGDLVQISIVKRGDDQGHRAEAKVTRILSRGITSLVGSFELSRQGTFGFVEPDLRKIPGDIFIPASQTKNAITGDKVLVSITDYGAKDKGPEGAVTEIIGHRGDRGVDVLSTLRAYEIPMDFPEPVLEEADRLAIPVPKEEIARRRDLRKIPMVTIDGEDSKDLDDAVSLEREGDGYLLGVHIADVSHYVRENSALDKEALKRGTSVYVVDRVVPMLPTALSNGMCSLNEGEDRLTLSCLMHLNSLGQVVDYEILESVVNIDRRMTYTKVQAVLDEDPKALRDYADFADTFRLMLELSEKIRAIRTARGAIDFDFPETDIILDENGRAVDLRQHPRNQATMLIEDFMLSANESVAREFARREIPFLYRTHDKPDAERLRNLKTYLGALGYVMHSDPQRIRPIEIQNIMTQIAGKPEEKTISTIVLRSMQQAKYTTDSIGHFGLAAKYYCHFTSPIRRYPDLIIHRIIKENLAGKFSPERAAHYEDIMPTVAVETSRLERRAVEIERDVDRMKKVEYMEGHVGETYDGCVSGVTGWGLYVELPNSVEGLIPVSTLTDDYYEFSEDTYELIGERFHRHFKLGQSVRVLVSSVDARASTIDFELIG</sequence>
<dbReference type="InterPro" id="IPR011805">
    <property type="entry name" value="RNase_R"/>
</dbReference>
<feature type="domain" description="S1 motif" evidence="9">
    <location>
        <begin position="605"/>
        <end position="685"/>
    </location>
</feature>
<dbReference type="SUPFAM" id="SSF50249">
    <property type="entry name" value="Nucleic acid-binding proteins"/>
    <property type="match status" value="4"/>
</dbReference>
<dbReference type="Pfam" id="PF00575">
    <property type="entry name" value="S1"/>
    <property type="match status" value="1"/>
</dbReference>
<dbReference type="eggNOG" id="COG0557">
    <property type="taxonomic scope" value="Bacteria"/>
</dbReference>
<dbReference type="InterPro" id="IPR012340">
    <property type="entry name" value="NA-bd_OB-fold"/>
</dbReference>
<proteinExistence type="inferred from homology"/>
<dbReference type="Pfam" id="PF00773">
    <property type="entry name" value="RNB"/>
    <property type="match status" value="1"/>
</dbReference>
<dbReference type="Proteomes" id="UP000003494">
    <property type="component" value="Unassembled WGS sequence"/>
</dbReference>
<dbReference type="Gene3D" id="2.40.50.140">
    <property type="entry name" value="Nucleic acid-binding proteins"/>
    <property type="match status" value="3"/>
</dbReference>
<dbReference type="GO" id="GO:0006402">
    <property type="term" value="P:mRNA catabolic process"/>
    <property type="evidence" value="ECO:0007669"/>
    <property type="project" value="TreeGrafter"/>
</dbReference>
<dbReference type="NCBIfam" id="TIGR00358">
    <property type="entry name" value="3_prime_RNase"/>
    <property type="match status" value="1"/>
</dbReference>
<dbReference type="GO" id="GO:0005829">
    <property type="term" value="C:cytosol"/>
    <property type="evidence" value="ECO:0007669"/>
    <property type="project" value="TreeGrafter"/>
</dbReference>
<evidence type="ECO:0000256" key="1">
    <source>
        <dbReference type="ARBA" id="ARBA00001849"/>
    </source>
</evidence>
<dbReference type="STRING" id="626523.GCWU000342_00890"/>
<evidence type="ECO:0000256" key="7">
    <source>
        <dbReference type="ARBA" id="ARBA00022884"/>
    </source>
</evidence>
<evidence type="ECO:0000256" key="5">
    <source>
        <dbReference type="ARBA" id="ARBA00022801"/>
    </source>
</evidence>
<keyword evidence="7 8" id="KW-0694">RNA-binding</keyword>
<accession>C4GAE1</accession>
<organism evidence="10 11">
    <name type="scientific">Shuttleworthella satelles DSM 14600</name>
    <dbReference type="NCBI Taxonomy" id="626523"/>
    <lineage>
        <taxon>Bacteria</taxon>
        <taxon>Bacillati</taxon>
        <taxon>Bacillota</taxon>
        <taxon>Clostridia</taxon>
        <taxon>Lachnospirales</taxon>
        <taxon>Lachnospiraceae</taxon>
        <taxon>Shuttleworthella</taxon>
    </lineage>
</organism>
<dbReference type="GO" id="GO:0008859">
    <property type="term" value="F:exoribonuclease II activity"/>
    <property type="evidence" value="ECO:0007669"/>
    <property type="project" value="UniProtKB-UniRule"/>
</dbReference>
<dbReference type="EC" id="3.1.13.1" evidence="8"/>
<evidence type="ECO:0000256" key="6">
    <source>
        <dbReference type="ARBA" id="ARBA00022839"/>
    </source>
</evidence>
<comment type="similarity">
    <text evidence="8">Belongs to the RNR ribonuclease family. RNase R subfamily.</text>
</comment>
<dbReference type="InterPro" id="IPR011129">
    <property type="entry name" value="CSD"/>
</dbReference>
<reference evidence="10" key="1">
    <citation type="submission" date="2009-04" db="EMBL/GenBank/DDBJ databases">
        <authorList>
            <person name="Weinstock G."/>
            <person name="Sodergren E."/>
            <person name="Clifton S."/>
            <person name="Fulton L."/>
            <person name="Fulton B."/>
            <person name="Courtney L."/>
            <person name="Fronick C."/>
            <person name="Harrison M."/>
            <person name="Strong C."/>
            <person name="Farmer C."/>
            <person name="Delahaunty K."/>
            <person name="Markovic C."/>
            <person name="Hall O."/>
            <person name="Minx P."/>
            <person name="Tomlinson C."/>
            <person name="Mitreva M."/>
            <person name="Nelson J."/>
            <person name="Hou S."/>
            <person name="Wollam A."/>
            <person name="Pepin K.H."/>
            <person name="Johnson M."/>
            <person name="Bhonagiri V."/>
            <person name="Nash W.E."/>
            <person name="Warren W."/>
            <person name="Chinwalla A."/>
            <person name="Mardis E.R."/>
            <person name="Wilson R.K."/>
        </authorList>
    </citation>
    <scope>NUCLEOTIDE SEQUENCE [LARGE SCALE GENOMIC DNA]</scope>
    <source>
        <strain evidence="10">DSM 14600</strain>
    </source>
</reference>
<dbReference type="InterPro" id="IPR040476">
    <property type="entry name" value="CSD2"/>
</dbReference>
<keyword evidence="4 8" id="KW-0540">Nuclease</keyword>
<dbReference type="Pfam" id="PF17876">
    <property type="entry name" value="CSD2"/>
    <property type="match status" value="1"/>
</dbReference>
<comment type="caution">
    <text evidence="10">The sequence shown here is derived from an EMBL/GenBank/DDBJ whole genome shotgun (WGS) entry which is preliminary data.</text>
</comment>
<dbReference type="InterPro" id="IPR050180">
    <property type="entry name" value="RNR_Ribonuclease"/>
</dbReference>
<dbReference type="GO" id="GO:0003723">
    <property type="term" value="F:RNA binding"/>
    <property type="evidence" value="ECO:0007669"/>
    <property type="project" value="UniProtKB-UniRule"/>
</dbReference>
<dbReference type="SMART" id="SM00357">
    <property type="entry name" value="CSP"/>
    <property type="match status" value="2"/>
</dbReference>
<dbReference type="EMBL" id="ACIP02000002">
    <property type="protein sequence ID" value="EEP28084.1"/>
    <property type="molecule type" value="Genomic_DNA"/>
</dbReference>
<dbReference type="InterPro" id="IPR004476">
    <property type="entry name" value="RNase_II/RNase_R"/>
</dbReference>
<comment type="catalytic activity">
    <reaction evidence="1 8">
        <text>Exonucleolytic cleavage in the 3'- to 5'-direction to yield nucleoside 5'-phosphates.</text>
        <dbReference type="EC" id="3.1.13.1"/>
    </reaction>
</comment>
<comment type="function">
    <text evidence="8">3'-5' exoribonuclease that releases 5'-nucleoside monophosphates and is involved in maturation of structured RNAs.</text>
</comment>
<keyword evidence="3 8" id="KW-0963">Cytoplasm</keyword>
<evidence type="ECO:0000256" key="4">
    <source>
        <dbReference type="ARBA" id="ARBA00022722"/>
    </source>
</evidence>
<dbReference type="InterPro" id="IPR013223">
    <property type="entry name" value="RNase_B_OB_dom"/>
</dbReference>
<keyword evidence="11" id="KW-1185">Reference proteome</keyword>
<dbReference type="CDD" id="cd04471">
    <property type="entry name" value="S1_RNase_R"/>
    <property type="match status" value="1"/>
</dbReference>
<protein>
    <recommendedName>
        <fullName evidence="8">Ribonuclease R</fullName>
        <shortName evidence="8">RNase R</shortName>
        <ecNumber evidence="8">3.1.13.1</ecNumber>
    </recommendedName>
</protein>
<evidence type="ECO:0000313" key="11">
    <source>
        <dbReference type="Proteomes" id="UP000003494"/>
    </source>
</evidence>
<dbReference type="HOGENOM" id="CLU_002333_4_1_9"/>
<comment type="subcellular location">
    <subcellularLocation>
        <location evidence="2 8">Cytoplasm</location>
    </subcellularLocation>
</comment>
<dbReference type="PROSITE" id="PS50126">
    <property type="entry name" value="S1"/>
    <property type="match status" value="1"/>
</dbReference>
<dbReference type="SMART" id="SM00955">
    <property type="entry name" value="RNB"/>
    <property type="match status" value="1"/>
</dbReference>
<evidence type="ECO:0000256" key="2">
    <source>
        <dbReference type="ARBA" id="ARBA00004496"/>
    </source>
</evidence>
<evidence type="ECO:0000313" key="10">
    <source>
        <dbReference type="EMBL" id="EEP28084.1"/>
    </source>
</evidence>
<name>C4GAE1_9FIRM</name>
<keyword evidence="5 8" id="KW-0378">Hydrolase</keyword>
<dbReference type="InterPro" id="IPR003029">
    <property type="entry name" value="S1_domain"/>
</dbReference>
<dbReference type="InterPro" id="IPR001900">
    <property type="entry name" value="RNase_II/R"/>
</dbReference>
<keyword evidence="6 8" id="KW-0269">Exonuclease</keyword>
<dbReference type="NCBIfam" id="TIGR02063">
    <property type="entry name" value="RNase_R"/>
    <property type="match status" value="1"/>
</dbReference>
<evidence type="ECO:0000259" key="9">
    <source>
        <dbReference type="PROSITE" id="PS50126"/>
    </source>
</evidence>